<evidence type="ECO:0000256" key="1">
    <source>
        <dbReference type="ARBA" id="ARBA00001957"/>
    </source>
</evidence>
<keyword evidence="8" id="KW-1185">Reference proteome</keyword>
<dbReference type="InterPro" id="IPR001031">
    <property type="entry name" value="Thioesterase"/>
</dbReference>
<dbReference type="GO" id="GO:0006629">
    <property type="term" value="P:lipid metabolic process"/>
    <property type="evidence" value="ECO:0007669"/>
    <property type="project" value="InterPro"/>
</dbReference>
<evidence type="ECO:0000256" key="4">
    <source>
        <dbReference type="ARBA" id="ARBA00022741"/>
    </source>
</evidence>
<dbReference type="Pfam" id="PF00550">
    <property type="entry name" value="PP-binding"/>
    <property type="match status" value="1"/>
</dbReference>
<evidence type="ECO:0000256" key="5">
    <source>
        <dbReference type="ARBA" id="ARBA00022840"/>
    </source>
</evidence>
<dbReference type="Gene3D" id="3.40.50.12780">
    <property type="entry name" value="N-terminal domain of ligase-like"/>
    <property type="match status" value="1"/>
</dbReference>
<evidence type="ECO:0000256" key="3">
    <source>
        <dbReference type="ARBA" id="ARBA00022598"/>
    </source>
</evidence>
<dbReference type="PROSITE" id="PS50075">
    <property type="entry name" value="CARRIER"/>
    <property type="match status" value="1"/>
</dbReference>
<dbReference type="Gene3D" id="3.30.300.30">
    <property type="match status" value="1"/>
</dbReference>
<dbReference type="SUPFAM" id="SSF53474">
    <property type="entry name" value="alpha/beta-Hydrolases"/>
    <property type="match status" value="1"/>
</dbReference>
<comment type="similarity">
    <text evidence="2">Belongs to the ATP-dependent AMP-binding enzyme family.</text>
</comment>
<dbReference type="AlphaFoldDB" id="A0A1G6M1Y2"/>
<reference evidence="8" key="1">
    <citation type="submission" date="2016-10" db="EMBL/GenBank/DDBJ databases">
        <authorList>
            <person name="Varghese N."/>
            <person name="Submissions S."/>
        </authorList>
    </citation>
    <scope>NUCLEOTIDE SEQUENCE [LARGE SCALE GENOMIC DNA]</scope>
    <source>
        <strain evidence="8">DSM 45421</strain>
    </source>
</reference>
<dbReference type="NCBIfam" id="NF002937">
    <property type="entry name" value="PRK03584.1"/>
    <property type="match status" value="1"/>
</dbReference>
<dbReference type="PANTHER" id="PTHR42921">
    <property type="entry name" value="ACETOACETYL-COA SYNTHETASE"/>
    <property type="match status" value="1"/>
</dbReference>
<dbReference type="SMART" id="SM00824">
    <property type="entry name" value="PKS_TE"/>
    <property type="match status" value="1"/>
</dbReference>
<dbReference type="InterPro" id="IPR036736">
    <property type="entry name" value="ACP-like_sf"/>
</dbReference>
<dbReference type="EMBL" id="FMZF01000002">
    <property type="protein sequence ID" value="SDC49542.1"/>
    <property type="molecule type" value="Genomic_DNA"/>
</dbReference>
<dbReference type="SUPFAM" id="SSF56801">
    <property type="entry name" value="Acetyl-CoA synthetase-like"/>
    <property type="match status" value="1"/>
</dbReference>
<proteinExistence type="inferred from homology"/>
<evidence type="ECO:0000313" key="7">
    <source>
        <dbReference type="EMBL" id="SDC49542.1"/>
    </source>
</evidence>
<accession>A0A1G6M1Y2</accession>
<protein>
    <submittedName>
        <fullName evidence="7">Acetoacetyl-CoA synthetase</fullName>
    </submittedName>
</protein>
<dbReference type="SUPFAM" id="SSF47336">
    <property type="entry name" value="ACP-like"/>
    <property type="match status" value="1"/>
</dbReference>
<dbReference type="GO" id="GO:0030729">
    <property type="term" value="F:acetoacetate-CoA ligase activity"/>
    <property type="evidence" value="ECO:0007669"/>
    <property type="project" value="InterPro"/>
</dbReference>
<organism evidence="7 8">
    <name type="scientific">Geodermatophilus telluris</name>
    <dbReference type="NCBI Taxonomy" id="1190417"/>
    <lineage>
        <taxon>Bacteria</taxon>
        <taxon>Bacillati</taxon>
        <taxon>Actinomycetota</taxon>
        <taxon>Actinomycetes</taxon>
        <taxon>Geodermatophilales</taxon>
        <taxon>Geodermatophilaceae</taxon>
        <taxon>Geodermatophilus</taxon>
    </lineage>
</organism>
<comment type="cofactor">
    <cofactor evidence="1">
        <name>pantetheine 4'-phosphate</name>
        <dbReference type="ChEBI" id="CHEBI:47942"/>
    </cofactor>
</comment>
<dbReference type="Pfam" id="PF13193">
    <property type="entry name" value="AMP-binding_C"/>
    <property type="match status" value="1"/>
</dbReference>
<evidence type="ECO:0000259" key="6">
    <source>
        <dbReference type="PROSITE" id="PS50075"/>
    </source>
</evidence>
<dbReference type="PANTHER" id="PTHR42921:SF1">
    <property type="entry name" value="ACETOACETYL-COA SYNTHETASE"/>
    <property type="match status" value="1"/>
</dbReference>
<dbReference type="STRING" id="1190417.SAMN05660690_1652"/>
<dbReference type="Pfam" id="PF00975">
    <property type="entry name" value="Thioesterase"/>
    <property type="match status" value="1"/>
</dbReference>
<dbReference type="InterPro" id="IPR045851">
    <property type="entry name" value="AMP-bd_C_sf"/>
</dbReference>
<gene>
    <name evidence="7" type="ORF">SAMN05660690_1652</name>
</gene>
<dbReference type="Gene3D" id="3.40.50.1820">
    <property type="entry name" value="alpha/beta hydrolase"/>
    <property type="match status" value="1"/>
</dbReference>
<sequence length="992" mass="105306">MVTRSTTAPGVGRAAPGEPQLASFRAVCEQLAGRELRGATALHEFSVSSSREFWQALLHWSGLLWEGTSEPVCTGDDVETARFFPGVRLNYAENVLCPLGDDDAPALTSVHATRPAEHLTRGELRSAVARTAAALRTAGVGPSDTVASVAPNHAGTVVAALAVAAIGATLSSATPDMGPGTLLGRFGQVRPAVLLVDRTGTGAGADGDGVAALVAGLPEVRQVLVLDDEPLAAVGGVPVARLAELVAAVPDGAAPEDWPRLPFDHPLWVMFSSGTTGPPKAMVHGAGGSLLEHVKEHRLHGDLRRGDVLYFHTTTAWMMWNWQLSALAVGAHVVLYDGPVDGPETLWRLVAEHGVTVFGTSPAYLQLCQDEGYRPRDAVDLRALRAVLSTGAVLHDWQFDWLADAVGDVPLQSVSGGTDIVGCFVLGHPELPVQRGRSQALSLGLDVAALDDAGVPVLGEVGELVCRRPFPSRPVGFLADPDGRRFHEAYFADHPGVWTHGDRIEIAADGSARVHGRSDGVLNIDGIRIGPSEIYTIVRRLPEVADAMALEQQDPTRPGAARLVLLVVLTPGTTLDDDLAQRVRAVLRRQGSAAHVPSLVLQVEDLPVTHNGKKSERAARDTLDGVPVRNLAALRNPASLAGIATAAQQAARADAARREAVDDIPDGVARAFAEVLHAPVDEGTHFFDAGGTSRQSMTLLRRLRGELGRPIGMDDFLADPTVRGLRAALAADPAPADAVERLREGAAGVPPLVFVHGVHGDTDLYRSLVQALETDAPVYGLTAHPGTGHAVGTLSLADLARRHVETLTALVPDGPVRLAGYSFGGLVAFEMAGLLTARGREVTFLGLLDTLPPSSQLSDGARRLYHLAGRLAHTLPGMGEVTAGQFRRRVADRLLRRRRAASPAPATAPDRELARGEELFHAHRWSRHPGPVSYFRARRRPPVVLNHLYAWRRVAPDLTVVDVPGAHDDLLAAEHTPELAARFSAALRRSAA</sequence>
<name>A0A1G6M1Y2_9ACTN</name>
<dbReference type="GO" id="GO:0005524">
    <property type="term" value="F:ATP binding"/>
    <property type="evidence" value="ECO:0007669"/>
    <property type="project" value="UniProtKB-KW"/>
</dbReference>
<dbReference type="InterPro" id="IPR009081">
    <property type="entry name" value="PP-bd_ACP"/>
</dbReference>
<dbReference type="InterPro" id="IPR020802">
    <property type="entry name" value="TesA-like"/>
</dbReference>
<dbReference type="Proteomes" id="UP000199416">
    <property type="component" value="Unassembled WGS sequence"/>
</dbReference>
<dbReference type="InterPro" id="IPR005914">
    <property type="entry name" value="Acac_CoA_synth"/>
</dbReference>
<dbReference type="InterPro" id="IPR000873">
    <property type="entry name" value="AMP-dep_synth/lig_dom"/>
</dbReference>
<keyword evidence="3" id="KW-0436">Ligase</keyword>
<evidence type="ECO:0000256" key="2">
    <source>
        <dbReference type="ARBA" id="ARBA00006432"/>
    </source>
</evidence>
<dbReference type="InterPro" id="IPR020845">
    <property type="entry name" value="AMP-binding_CS"/>
</dbReference>
<dbReference type="PROSITE" id="PS00455">
    <property type="entry name" value="AMP_BINDING"/>
    <property type="match status" value="1"/>
</dbReference>
<dbReference type="Gene3D" id="1.10.1200.10">
    <property type="entry name" value="ACP-like"/>
    <property type="match status" value="1"/>
</dbReference>
<evidence type="ECO:0000313" key="8">
    <source>
        <dbReference type="Proteomes" id="UP000199416"/>
    </source>
</evidence>
<dbReference type="Pfam" id="PF00501">
    <property type="entry name" value="AMP-binding"/>
    <property type="match status" value="1"/>
</dbReference>
<keyword evidence="5" id="KW-0067">ATP-binding</keyword>
<dbReference type="InterPro" id="IPR025110">
    <property type="entry name" value="AMP-bd_C"/>
</dbReference>
<dbReference type="InterPro" id="IPR042099">
    <property type="entry name" value="ANL_N_sf"/>
</dbReference>
<keyword evidence="4" id="KW-0547">Nucleotide-binding</keyword>
<dbReference type="InterPro" id="IPR029058">
    <property type="entry name" value="AB_hydrolase_fold"/>
</dbReference>
<feature type="domain" description="Carrier" evidence="6">
    <location>
        <begin position="659"/>
        <end position="733"/>
    </location>
</feature>
<dbReference type="NCBIfam" id="TIGR01217">
    <property type="entry name" value="ac_ac_CoA_syn"/>
    <property type="match status" value="1"/>
</dbReference>